<sequence length="127" mass="14159">MPFQDFTQQLASYLSMSATARPLTEDLEQRILALQILGEGLAAIVLNDLPPTEQAELLQAMEVSELIGVLKAMETERRYHLFATLPTEVTEQLIANLRAEFQIALHWLFGNLMTQPAATVDKNDCGD</sequence>
<dbReference type="Gene3D" id="1.25.60.10">
    <property type="entry name" value="MgtE N-terminal domain-like"/>
    <property type="match status" value="1"/>
</dbReference>
<dbReference type="InterPro" id="IPR038076">
    <property type="entry name" value="MgtE_N_sf"/>
</dbReference>
<name>A0A1U7HYL7_9CHRO</name>
<dbReference type="Proteomes" id="UP000185984">
    <property type="component" value="Unassembled WGS sequence"/>
</dbReference>
<keyword evidence="3" id="KW-1185">Reference proteome</keyword>
<organism evidence="2 3">
    <name type="scientific">Chroogloeocystis siderophila 5.2 s.c.1</name>
    <dbReference type="NCBI Taxonomy" id="247279"/>
    <lineage>
        <taxon>Bacteria</taxon>
        <taxon>Bacillati</taxon>
        <taxon>Cyanobacteriota</taxon>
        <taxon>Cyanophyceae</taxon>
        <taxon>Oscillatoriophycideae</taxon>
        <taxon>Chroococcales</taxon>
        <taxon>Chroococcaceae</taxon>
        <taxon>Chroogloeocystis</taxon>
    </lineage>
</organism>
<dbReference type="STRING" id="247279.NIES1031_01830"/>
<dbReference type="SUPFAM" id="SSF158791">
    <property type="entry name" value="MgtE N-terminal domain-like"/>
    <property type="match status" value="1"/>
</dbReference>
<gene>
    <name evidence="2" type="ORF">NIES1031_01830</name>
</gene>
<dbReference type="AlphaFoldDB" id="A0A1U7HYL7"/>
<comment type="caution">
    <text evidence="2">The sequence shown here is derived from an EMBL/GenBank/DDBJ whole genome shotgun (WGS) entry which is preliminary data.</text>
</comment>
<dbReference type="EMBL" id="MRCC01000002">
    <property type="protein sequence ID" value="OKH28680.1"/>
    <property type="molecule type" value="Genomic_DNA"/>
</dbReference>
<evidence type="ECO:0000313" key="2">
    <source>
        <dbReference type="EMBL" id="OKH28680.1"/>
    </source>
</evidence>
<reference evidence="2 3" key="1">
    <citation type="submission" date="2016-11" db="EMBL/GenBank/DDBJ databases">
        <title>Draft Genome Sequences of Nine Cyanobacterial Strains from Diverse Habitats.</title>
        <authorList>
            <person name="Zhu T."/>
            <person name="Hou S."/>
            <person name="Lu X."/>
            <person name="Hess W.R."/>
        </authorList>
    </citation>
    <scope>NUCLEOTIDE SEQUENCE [LARGE SCALE GENOMIC DNA]</scope>
    <source>
        <strain evidence="2 3">5.2 s.c.1</strain>
    </source>
</reference>
<evidence type="ECO:0000313" key="3">
    <source>
        <dbReference type="Proteomes" id="UP000185984"/>
    </source>
</evidence>
<proteinExistence type="predicted"/>
<dbReference type="Pfam" id="PF03448">
    <property type="entry name" value="MgtE_N"/>
    <property type="match status" value="1"/>
</dbReference>
<feature type="domain" description="Magnesium transporter MgtE intracellular" evidence="1">
    <location>
        <begin position="26"/>
        <end position="100"/>
    </location>
</feature>
<protein>
    <recommendedName>
        <fullName evidence="1">Magnesium transporter MgtE intracellular domain-containing protein</fullName>
    </recommendedName>
</protein>
<evidence type="ECO:0000259" key="1">
    <source>
        <dbReference type="Pfam" id="PF03448"/>
    </source>
</evidence>
<dbReference type="InterPro" id="IPR006668">
    <property type="entry name" value="Mg_transptr_MgtE_intracell_dom"/>
</dbReference>
<accession>A0A1U7HYL7</accession>